<dbReference type="FunFam" id="2.70.70.10:FF:000006">
    <property type="entry name" value="M23 family peptidase"/>
    <property type="match status" value="1"/>
</dbReference>
<dbReference type="Pfam" id="PF01551">
    <property type="entry name" value="Peptidase_M23"/>
    <property type="match status" value="1"/>
</dbReference>
<dbReference type="CDD" id="cd12797">
    <property type="entry name" value="M23_peptidase"/>
    <property type="match status" value="1"/>
</dbReference>
<comment type="caution">
    <text evidence="4">The sequence shown here is derived from an EMBL/GenBank/DDBJ whole genome shotgun (WGS) entry which is preliminary data.</text>
</comment>
<dbReference type="STRING" id="1592317.DPF_1763"/>
<dbReference type="PANTHER" id="PTHR21666">
    <property type="entry name" value="PEPTIDASE-RELATED"/>
    <property type="match status" value="1"/>
</dbReference>
<reference evidence="5" key="1">
    <citation type="submission" date="2016-06" db="EMBL/GenBank/DDBJ databases">
        <title>Draft genome sequence of Desulfoplanes formicivorans strain Pf12B.</title>
        <authorList>
            <person name="Watanabe M."/>
            <person name="Kojima H."/>
            <person name="Fukui M."/>
        </authorList>
    </citation>
    <scope>NUCLEOTIDE SEQUENCE [LARGE SCALE GENOMIC DNA]</scope>
    <source>
        <strain evidence="5">Pf12B</strain>
    </source>
</reference>
<gene>
    <name evidence="4" type="ORF">DPF_1763</name>
</gene>
<dbReference type="OrthoDB" id="9815245at2"/>
<name>A0A194AI88_9BACT</name>
<organism evidence="4 5">
    <name type="scientific">Desulfoplanes formicivorans</name>
    <dbReference type="NCBI Taxonomy" id="1592317"/>
    <lineage>
        <taxon>Bacteria</taxon>
        <taxon>Pseudomonadati</taxon>
        <taxon>Thermodesulfobacteriota</taxon>
        <taxon>Desulfovibrionia</taxon>
        <taxon>Desulfovibrionales</taxon>
        <taxon>Desulfoplanaceae</taxon>
        <taxon>Desulfoplanes</taxon>
    </lineage>
</organism>
<keyword evidence="2" id="KW-1133">Transmembrane helix</keyword>
<protein>
    <submittedName>
        <fullName evidence="4">Peptidase M24</fullName>
    </submittedName>
</protein>
<dbReference type="InterPro" id="IPR050570">
    <property type="entry name" value="Cell_wall_metabolism_enzyme"/>
</dbReference>
<feature type="domain" description="M23ase beta-sheet core" evidence="3">
    <location>
        <begin position="202"/>
        <end position="296"/>
    </location>
</feature>
<dbReference type="InterPro" id="IPR016047">
    <property type="entry name" value="M23ase_b-sheet_dom"/>
</dbReference>
<sequence>MLMDKYKIVIFHGTKGSCRQISCSKWFLMFLIVFITGLLGSNFYLYRHWSKARHCQRQLAAVTKENREQKIQLASFSSKFKKMAEDINRLQEFNTRIRVMVDLDHPSFENSMTGLGGPRSKDLDNEFFPLYQTERLARRMHSFIDQLSTNAKLEELRQQEIISIIQKKEDILARTPSIWPTKGWLTSKFGYRKSPFTGQREFHKGLDISAPKGTPIYASAEGKVVMVHRTHGYGKNILIDHANGIVTRYAHLSKYAVKKGDRVKRGQLIAYVGNTGRSTGPHLHYEVRVNGVPVNPLRYILD</sequence>
<feature type="transmembrane region" description="Helical" evidence="2">
    <location>
        <begin position="26"/>
        <end position="46"/>
    </location>
</feature>
<dbReference type="Gene3D" id="2.70.70.10">
    <property type="entry name" value="Glucose Permease (Domain IIA)"/>
    <property type="match status" value="1"/>
</dbReference>
<evidence type="ECO:0000259" key="3">
    <source>
        <dbReference type="Pfam" id="PF01551"/>
    </source>
</evidence>
<dbReference type="InterPro" id="IPR011055">
    <property type="entry name" value="Dup_hybrid_motif"/>
</dbReference>
<evidence type="ECO:0000256" key="2">
    <source>
        <dbReference type="SAM" id="Phobius"/>
    </source>
</evidence>
<evidence type="ECO:0000256" key="1">
    <source>
        <dbReference type="ARBA" id="ARBA00022729"/>
    </source>
</evidence>
<keyword evidence="5" id="KW-1185">Reference proteome</keyword>
<dbReference type="SUPFAM" id="SSF51261">
    <property type="entry name" value="Duplicated hybrid motif"/>
    <property type="match status" value="1"/>
</dbReference>
<dbReference type="EMBL" id="BDFE01000016">
    <property type="protein sequence ID" value="GAU09043.1"/>
    <property type="molecule type" value="Genomic_DNA"/>
</dbReference>
<dbReference type="GO" id="GO:0004222">
    <property type="term" value="F:metalloendopeptidase activity"/>
    <property type="evidence" value="ECO:0007669"/>
    <property type="project" value="TreeGrafter"/>
</dbReference>
<dbReference type="AlphaFoldDB" id="A0A194AI88"/>
<keyword evidence="2" id="KW-0812">Transmembrane</keyword>
<dbReference type="PANTHER" id="PTHR21666:SF289">
    <property type="entry name" value="L-ALA--D-GLU ENDOPEPTIDASE"/>
    <property type="match status" value="1"/>
</dbReference>
<dbReference type="Proteomes" id="UP000095200">
    <property type="component" value="Unassembled WGS sequence"/>
</dbReference>
<accession>A0A194AI88</accession>
<keyword evidence="2" id="KW-0472">Membrane</keyword>
<evidence type="ECO:0000313" key="5">
    <source>
        <dbReference type="Proteomes" id="UP000095200"/>
    </source>
</evidence>
<proteinExistence type="predicted"/>
<keyword evidence="1" id="KW-0732">Signal</keyword>
<evidence type="ECO:0000313" key="4">
    <source>
        <dbReference type="EMBL" id="GAU09043.1"/>
    </source>
</evidence>